<dbReference type="EMBL" id="JBBPCC010000001">
    <property type="protein sequence ID" value="MEK8126627.1"/>
    <property type="molecule type" value="Genomic_DNA"/>
</dbReference>
<dbReference type="Gene3D" id="3.40.50.720">
    <property type="entry name" value="NAD(P)-binding Rossmann-like Domain"/>
    <property type="match status" value="1"/>
</dbReference>
<dbReference type="RefSeq" id="WP_341413680.1">
    <property type="nucleotide sequence ID" value="NZ_JBBPCC010000001.1"/>
</dbReference>
<accession>A0ABU9DET0</accession>
<gene>
    <name evidence="1" type="ORF">WMW72_01755</name>
</gene>
<protein>
    <submittedName>
        <fullName evidence="1">Shikimate dehydrogenase</fullName>
    </submittedName>
</protein>
<dbReference type="InterPro" id="IPR036291">
    <property type="entry name" value="NAD(P)-bd_dom_sf"/>
</dbReference>
<dbReference type="SUPFAM" id="SSF51735">
    <property type="entry name" value="NAD(P)-binding Rossmann-fold domains"/>
    <property type="match status" value="1"/>
</dbReference>
<evidence type="ECO:0000313" key="2">
    <source>
        <dbReference type="Proteomes" id="UP001469365"/>
    </source>
</evidence>
<organism evidence="1 2">
    <name type="scientific">Paenibacillus filicis</name>
    <dbReference type="NCBI Taxonomy" id="669464"/>
    <lineage>
        <taxon>Bacteria</taxon>
        <taxon>Bacillati</taxon>
        <taxon>Bacillota</taxon>
        <taxon>Bacilli</taxon>
        <taxon>Bacillales</taxon>
        <taxon>Paenibacillaceae</taxon>
        <taxon>Paenibacillus</taxon>
    </lineage>
</organism>
<proteinExistence type="predicted"/>
<dbReference type="Proteomes" id="UP001469365">
    <property type="component" value="Unassembled WGS sequence"/>
</dbReference>
<reference evidence="1 2" key="1">
    <citation type="submission" date="2024-04" db="EMBL/GenBank/DDBJ databases">
        <title>draft genome sequnece of Paenibacillus filicis.</title>
        <authorList>
            <person name="Kim D.-U."/>
        </authorList>
    </citation>
    <scope>NUCLEOTIDE SEQUENCE [LARGE SCALE GENOMIC DNA]</scope>
    <source>
        <strain evidence="1 2">KACC14197</strain>
    </source>
</reference>
<comment type="caution">
    <text evidence="1">The sequence shown here is derived from an EMBL/GenBank/DDBJ whole genome shotgun (WGS) entry which is preliminary data.</text>
</comment>
<sequence length="312" mass="34387">MLNLQKAEQPTLYFIGVTTTQSSIMKLFPLWAQALGLEDAVIRGIDIGIHADPALYRQAVQFIKDDELSLGALVTTHKIDLYNAAKDMFDYLDPYATMFGELSCISKRDGKLEGYAKDPISSGLALEAFVPDGYWQEHGGELFVMGAGGSAIAISAYLLDPKKASRPSKLIVTNRSKPRLDEIERIMNEVAPDVPAEYHLTPLAGDNDKVMAGVKPLSLVINATGLGKDQPGSPITDDGAFPANSLVWELNYRGALDFLHQANRQKADRSLYVEDGWIYFIHGWTQVIQEVFHLDIDAATFAELERIAGTLR</sequence>
<evidence type="ECO:0000313" key="1">
    <source>
        <dbReference type="EMBL" id="MEK8126627.1"/>
    </source>
</evidence>
<name>A0ABU9DET0_9BACL</name>
<keyword evidence="2" id="KW-1185">Reference proteome</keyword>
<dbReference type="Gene3D" id="3.40.50.10860">
    <property type="entry name" value="Leucine Dehydrogenase, chain A, domain 1"/>
    <property type="match status" value="1"/>
</dbReference>